<dbReference type="PANTHER" id="PTHR39087">
    <property type="entry name" value="UPF0104 MEMBRANE PROTEIN MJ1595"/>
    <property type="match status" value="1"/>
</dbReference>
<evidence type="ECO:0000256" key="4">
    <source>
        <dbReference type="ARBA" id="ARBA00022692"/>
    </source>
</evidence>
<feature type="transmembrane region" description="Helical" evidence="7">
    <location>
        <begin position="7"/>
        <end position="25"/>
    </location>
</feature>
<protein>
    <submittedName>
        <fullName evidence="8">Flippase-like domain-containing protein</fullName>
    </submittedName>
</protein>
<reference evidence="8" key="1">
    <citation type="journal article" date="2020" name="mSystems">
        <title>Genome- and Community-Level Interaction Insights into Carbon Utilization and Element Cycling Functions of Hydrothermarchaeota in Hydrothermal Sediment.</title>
        <authorList>
            <person name="Zhou Z."/>
            <person name="Liu Y."/>
            <person name="Xu W."/>
            <person name="Pan J."/>
            <person name="Luo Z.H."/>
            <person name="Li M."/>
        </authorList>
    </citation>
    <scope>NUCLEOTIDE SEQUENCE [LARGE SCALE GENOMIC DNA]</scope>
    <source>
        <strain evidence="8">HyVt-93</strain>
    </source>
</reference>
<name>A0A7C5JZS5_THELI</name>
<comment type="subcellular location">
    <subcellularLocation>
        <location evidence="1">Cell membrane</location>
        <topology evidence="1">Multi-pass membrane protein</topology>
    </subcellularLocation>
</comment>
<proteinExistence type="inferred from homology"/>
<evidence type="ECO:0000313" key="8">
    <source>
        <dbReference type="EMBL" id="HHI01360.1"/>
    </source>
</evidence>
<evidence type="ECO:0000256" key="3">
    <source>
        <dbReference type="ARBA" id="ARBA00022475"/>
    </source>
</evidence>
<keyword evidence="5 7" id="KW-1133">Transmembrane helix</keyword>
<evidence type="ECO:0000256" key="7">
    <source>
        <dbReference type="SAM" id="Phobius"/>
    </source>
</evidence>
<comment type="caution">
    <text evidence="8">The sequence shown here is derived from an EMBL/GenBank/DDBJ whole genome shotgun (WGS) entry which is preliminary data.</text>
</comment>
<dbReference type="GO" id="GO:0005886">
    <property type="term" value="C:plasma membrane"/>
    <property type="evidence" value="ECO:0007669"/>
    <property type="project" value="UniProtKB-SubCell"/>
</dbReference>
<dbReference type="NCBIfam" id="TIGR00374">
    <property type="entry name" value="flippase-like domain"/>
    <property type="match status" value="1"/>
</dbReference>
<evidence type="ECO:0000256" key="5">
    <source>
        <dbReference type="ARBA" id="ARBA00022989"/>
    </source>
</evidence>
<feature type="transmembrane region" description="Helical" evidence="7">
    <location>
        <begin position="111"/>
        <end position="135"/>
    </location>
</feature>
<keyword evidence="3" id="KW-1003">Cell membrane</keyword>
<dbReference type="PANTHER" id="PTHR39087:SF2">
    <property type="entry name" value="UPF0104 MEMBRANE PROTEIN MJ1595"/>
    <property type="match status" value="1"/>
</dbReference>
<dbReference type="Pfam" id="PF03706">
    <property type="entry name" value="LPG_synthase_TM"/>
    <property type="match status" value="1"/>
</dbReference>
<comment type="similarity">
    <text evidence="2">Belongs to the UPF0104 family.</text>
</comment>
<sequence length="337" mass="37581">MKKRDSLLVFVGIGVIILLIWWAGIEETLNLLKEVKLEYFLLALLMQILAILAWAFRWRIFLKRAEVRVRVRDIIVATMVGIFANNLTPGARAGGEPARMYVITKKSSSGYGQVFATIMADRILDVIPVLLFTLVAFKCALSLKVKLLLSVLSISTVVLLLIVAISLLISLNETLAFKVLNKIAGLIKRIFPEKFAEIEETLEEKLKKSIIDFRNTFLELSKDPIVLGKTLFYSLALWILMLLRTYFVFESIGYHLEIQKILMVQMAGIALGMISILPGGVGIMEAVNSALYLSLRIDKSLAVTATILDRFISFWLPTIIGGGLSVYLGAKLSKGRV</sequence>
<evidence type="ECO:0000256" key="2">
    <source>
        <dbReference type="ARBA" id="ARBA00011061"/>
    </source>
</evidence>
<keyword evidence="6 7" id="KW-0472">Membrane</keyword>
<gene>
    <name evidence="8" type="ORF">ENL40_07885</name>
</gene>
<dbReference type="AlphaFoldDB" id="A0A7C5JZS5"/>
<feature type="transmembrane region" description="Helical" evidence="7">
    <location>
        <begin position="37"/>
        <end position="62"/>
    </location>
</feature>
<dbReference type="InterPro" id="IPR022791">
    <property type="entry name" value="L-PG_synthase/AglD"/>
</dbReference>
<feature type="transmembrane region" description="Helical" evidence="7">
    <location>
        <begin position="147"/>
        <end position="171"/>
    </location>
</feature>
<evidence type="ECO:0000256" key="6">
    <source>
        <dbReference type="ARBA" id="ARBA00023136"/>
    </source>
</evidence>
<dbReference type="Proteomes" id="UP000886217">
    <property type="component" value="Unassembled WGS sequence"/>
</dbReference>
<organism evidence="8">
    <name type="scientific">Thermococcus litoralis</name>
    <dbReference type="NCBI Taxonomy" id="2265"/>
    <lineage>
        <taxon>Archaea</taxon>
        <taxon>Methanobacteriati</taxon>
        <taxon>Methanobacteriota</taxon>
        <taxon>Thermococci</taxon>
        <taxon>Thermococcales</taxon>
        <taxon>Thermococcaceae</taxon>
        <taxon>Thermococcus</taxon>
    </lineage>
</organism>
<feature type="transmembrane region" description="Helical" evidence="7">
    <location>
        <begin position="74"/>
        <end position="91"/>
    </location>
</feature>
<evidence type="ECO:0000256" key="1">
    <source>
        <dbReference type="ARBA" id="ARBA00004651"/>
    </source>
</evidence>
<dbReference type="EMBL" id="DRTU01000318">
    <property type="protein sequence ID" value="HHI01360.1"/>
    <property type="molecule type" value="Genomic_DNA"/>
</dbReference>
<feature type="transmembrane region" description="Helical" evidence="7">
    <location>
        <begin position="231"/>
        <end position="249"/>
    </location>
</feature>
<feature type="transmembrane region" description="Helical" evidence="7">
    <location>
        <begin position="311"/>
        <end position="330"/>
    </location>
</feature>
<keyword evidence="4 7" id="KW-0812">Transmembrane</keyword>
<accession>A0A7C5JZS5</accession>
<feature type="transmembrane region" description="Helical" evidence="7">
    <location>
        <begin position="261"/>
        <end position="284"/>
    </location>
</feature>